<reference evidence="1 2" key="1">
    <citation type="journal article" date="2017" name="Genome Biol. Evol.">
        <title>Phytophthora megakarya and P. palmivora, closely related causal agents of cacao black pod rot, underwent increases in genome sizes and gene numbers by different mechanisms.</title>
        <authorList>
            <person name="Ali S.S."/>
            <person name="Shao J."/>
            <person name="Lary D.J."/>
            <person name="Kronmiller B."/>
            <person name="Shen D."/>
            <person name="Strem M.D."/>
            <person name="Amoako-Attah I."/>
            <person name="Akrofi A.Y."/>
            <person name="Begoude B.A."/>
            <person name="Ten Hoopen G.M."/>
            <person name="Coulibaly K."/>
            <person name="Kebe B.I."/>
            <person name="Melnick R.L."/>
            <person name="Guiltinan M.J."/>
            <person name="Tyler B.M."/>
            <person name="Meinhardt L.W."/>
            <person name="Bailey B.A."/>
        </authorList>
    </citation>
    <scope>NUCLEOTIDE SEQUENCE [LARGE SCALE GENOMIC DNA]</scope>
    <source>
        <strain evidence="2">sbr112.9</strain>
    </source>
</reference>
<dbReference type="Gene3D" id="2.40.70.10">
    <property type="entry name" value="Acid Proteases"/>
    <property type="match status" value="1"/>
</dbReference>
<evidence type="ECO:0008006" key="3">
    <source>
        <dbReference type="Google" id="ProtNLM"/>
    </source>
</evidence>
<dbReference type="EMBL" id="NCKW01001960">
    <property type="protein sequence ID" value="POM78590.1"/>
    <property type="molecule type" value="Genomic_DNA"/>
</dbReference>
<dbReference type="GO" id="GO:0006508">
    <property type="term" value="P:proteolysis"/>
    <property type="evidence" value="ECO:0007669"/>
    <property type="project" value="InterPro"/>
</dbReference>
<sequence length="276" mass="30712">MDLSNVAVIRQQRNGGNVRCSRCGHIGHYAREFGAGCPTGNAVTCVNKGHEMTKVAAPSERDSHCKILVDKSYLAILTALVDSGASSNIVQQQNLQSLDFEEVNILELDERLATDAVVKTEKRVIRSGFSYKHRVFVGAFIVLELDDKFDMVLDMPWLARHDPVIDWNSARSIVYFGRGNATESGSSVNCMLREVNPKRLKRATHTAVSRRSARVVPTAGLIRTNRIRRETPPRGVEMTTVCRLRELTHIRYQHGEGSPTKGVAVAGMRRLQESTL</sequence>
<evidence type="ECO:0000313" key="1">
    <source>
        <dbReference type="EMBL" id="POM78590.1"/>
    </source>
</evidence>
<protein>
    <recommendedName>
        <fullName evidence="3">CCHC-type domain-containing protein</fullName>
    </recommendedName>
</protein>
<comment type="caution">
    <text evidence="1">The sequence shown here is derived from an EMBL/GenBank/DDBJ whole genome shotgun (WGS) entry which is preliminary data.</text>
</comment>
<gene>
    <name evidence="1" type="ORF">PHPALM_3859</name>
</gene>
<dbReference type="CDD" id="cd00303">
    <property type="entry name" value="retropepsin_like"/>
    <property type="match status" value="1"/>
</dbReference>
<dbReference type="Proteomes" id="UP000237271">
    <property type="component" value="Unassembled WGS sequence"/>
</dbReference>
<dbReference type="OrthoDB" id="126394at2759"/>
<organism evidence="1 2">
    <name type="scientific">Phytophthora palmivora</name>
    <dbReference type="NCBI Taxonomy" id="4796"/>
    <lineage>
        <taxon>Eukaryota</taxon>
        <taxon>Sar</taxon>
        <taxon>Stramenopiles</taxon>
        <taxon>Oomycota</taxon>
        <taxon>Peronosporomycetes</taxon>
        <taxon>Peronosporales</taxon>
        <taxon>Peronosporaceae</taxon>
        <taxon>Phytophthora</taxon>
    </lineage>
</organism>
<accession>A0A2P4YLA2</accession>
<dbReference type="InterPro" id="IPR001969">
    <property type="entry name" value="Aspartic_peptidase_AS"/>
</dbReference>
<evidence type="ECO:0000313" key="2">
    <source>
        <dbReference type="Proteomes" id="UP000237271"/>
    </source>
</evidence>
<name>A0A2P4YLA2_9STRA</name>
<dbReference type="InterPro" id="IPR021109">
    <property type="entry name" value="Peptidase_aspartic_dom_sf"/>
</dbReference>
<proteinExistence type="predicted"/>
<dbReference type="AlphaFoldDB" id="A0A2P4YLA2"/>
<dbReference type="GO" id="GO:0004190">
    <property type="term" value="F:aspartic-type endopeptidase activity"/>
    <property type="evidence" value="ECO:0007669"/>
    <property type="project" value="InterPro"/>
</dbReference>
<dbReference type="PROSITE" id="PS00141">
    <property type="entry name" value="ASP_PROTEASE"/>
    <property type="match status" value="1"/>
</dbReference>
<keyword evidence="2" id="KW-1185">Reference proteome</keyword>